<dbReference type="InterPro" id="IPR026082">
    <property type="entry name" value="ABCA"/>
</dbReference>
<dbReference type="InterPro" id="IPR003439">
    <property type="entry name" value="ABC_transporter-like_ATP-bd"/>
</dbReference>
<evidence type="ECO:0000256" key="4">
    <source>
        <dbReference type="ARBA" id="ARBA00022692"/>
    </source>
</evidence>
<evidence type="ECO:0000259" key="11">
    <source>
        <dbReference type="PROSITE" id="PS50893"/>
    </source>
</evidence>
<dbReference type="GO" id="GO:0005524">
    <property type="term" value="F:ATP binding"/>
    <property type="evidence" value="ECO:0007669"/>
    <property type="project" value="UniProtKB-KW"/>
</dbReference>
<dbReference type="SMART" id="SM00382">
    <property type="entry name" value="AAA"/>
    <property type="match status" value="2"/>
</dbReference>
<dbReference type="PANTHER" id="PTHR19229">
    <property type="entry name" value="ATP-BINDING CASSETTE TRANSPORTER SUBFAMILY A ABCA"/>
    <property type="match status" value="1"/>
</dbReference>
<comment type="similarity">
    <text evidence="2">Belongs to the ABC transporter superfamily. ABCA family.</text>
</comment>
<dbReference type="PANTHER" id="PTHR19229:SF36">
    <property type="entry name" value="ATP-BINDING CASSETTE SUB-FAMILY A MEMBER 2"/>
    <property type="match status" value="1"/>
</dbReference>
<dbReference type="InterPro" id="IPR013525">
    <property type="entry name" value="ABC2_TM"/>
</dbReference>
<evidence type="ECO:0000256" key="1">
    <source>
        <dbReference type="ARBA" id="ARBA00004141"/>
    </source>
</evidence>
<dbReference type="CDD" id="cd03263">
    <property type="entry name" value="ABC_subfamily_A"/>
    <property type="match status" value="2"/>
</dbReference>
<feature type="transmembrane region" description="Helical" evidence="10">
    <location>
        <begin position="898"/>
        <end position="918"/>
    </location>
</feature>
<feature type="transmembrane region" description="Helical" evidence="10">
    <location>
        <begin position="938"/>
        <end position="959"/>
    </location>
</feature>
<feature type="transmembrane region" description="Helical" evidence="10">
    <location>
        <begin position="747"/>
        <end position="771"/>
    </location>
</feature>
<feature type="transmembrane region" description="Helical" evidence="10">
    <location>
        <begin position="55"/>
        <end position="76"/>
    </location>
</feature>
<keyword evidence="8 10" id="KW-1133">Transmembrane helix</keyword>
<keyword evidence="4 10" id="KW-0812">Transmembrane</keyword>
<evidence type="ECO:0000256" key="5">
    <source>
        <dbReference type="ARBA" id="ARBA00022737"/>
    </source>
</evidence>
<dbReference type="PROSITE" id="PS50893">
    <property type="entry name" value="ABC_TRANSPORTER_2"/>
    <property type="match status" value="2"/>
</dbReference>
<evidence type="ECO:0000313" key="12">
    <source>
        <dbReference type="EMBL" id="CAD8054052.1"/>
    </source>
</evidence>
<feature type="transmembrane region" description="Helical" evidence="10">
    <location>
        <begin position="201"/>
        <end position="220"/>
    </location>
</feature>
<keyword evidence="13" id="KW-1185">Reference proteome</keyword>
<dbReference type="EMBL" id="CAJJDM010000019">
    <property type="protein sequence ID" value="CAD8054052.1"/>
    <property type="molecule type" value="Genomic_DNA"/>
</dbReference>
<sequence length="1321" mass="151959">MDNKTHFFQIKAIFQKNLLCSFRNKEFLAETLIPFICGLSLAAKDIDGTQLIQFFSPFFFALAIFSNPRSLLIHLCEEKELKFKETQKIMGLKQNSYLIGWMLYAYCKTLMSMIIFFFSWVLFGYIMNERHNRNIYGFDDDTEWYIIFGLYFIYATALIHYSMFLTTFFSKSKTANEITTFLLVVSLILPFFGFVDKFQSTFFFILISIFPQTCIALSYLSTQYGAYRYLNISLQEYFFHGAMAIELAILSIVFLLLYFYFDAIIPNEYGIAKHPLFFLNFTKNKRQKRKVDLENPLIEQDNVAQSTFNDDSSSAFYHEPRNYLNIKPSVKIRSIVKKFGNFTAVDQVSLNLYQKEILCLLGHNGAGKTTTINVLTGLLSLTGGKVYVYDQELESNLEEIRERIGICNQRDVLYDELTVKEQLQFMGRVKGLEGNDLEQEISQILSTTLLTNEQEKITKTLSGGNKRKLSLAQAIIGGSNVLFLDEPTSGMDAQTRRGIWEILEKVKQENRTLVLTTHHLDEAEELADRIAIMAAGKLLACGRSEYIKQNFGEGYSISITILDKSIDKEQIINFTQQNLPQAALDPQSSQLTILFKIKFNQKKYLLNYFEALEKQFENRLSVNFRINSLEDAFINIGMDEEKFLERAKKMIEGRTSVNEDRDSIIGTDQFAELKSKVPVPDCLNREPVYSFKEQTLAIFLRKYYTTIRTFSNYLAIIIPFALIVTGIVVIGEMDLGEENEGTKVFRMIFFSIFAIIALCFNSSLFIMQPVLERETNLKYALVAMGCRPLPYWFGTFLFDFTIYFGMIFIIILISLSYEFLSEKIGKIIFIFISFGLSFIMFSFLIGTLLYEKASKAMKTFPFLNYFVFFALPLNFWLIVALIFMDGNDSDKLSSGQSVVIKIVDLICSLISPFYSFFQAITKTIDLEGGSVPYISKEYWFYCLIMLLQAVGFFYFNILIEKKKYFKGISQTNQRCNNYIPAQINDPEVLKEIEQFSKGNKICPIKVVHLQKQYNPTQFLAVKDITFGVGQNEILGLLGPNGAGKSTTFNILTSLISKSSGSVKIKDVEIDRTKSDVFRDTGICPQFDCLWENLTPREHLYLFGRMKGLNGNDLDQSVAYFLSTMQLEEYIYRKSGLLSGGNKRKLCVSNALIGGPSIQFFDEPSTGVDPIARRFLWKTLRQGVKLRQSSVVLTTHTMDEAESLCDRIAIMINGEIFCLGNPKELRDRYGEGYNVSIRNPSSREQILKIIQEQYSEAKESQETHEEYQSIHIPTHQFQFIKVFQLLSELEQKNYIKDFTINQSTLESVFLQFSQLQQQLQVQ</sequence>
<comment type="subcellular location">
    <subcellularLocation>
        <location evidence="1">Membrane</location>
        <topology evidence="1">Multi-pass membrane protein</topology>
    </subcellularLocation>
</comment>
<evidence type="ECO:0000256" key="8">
    <source>
        <dbReference type="ARBA" id="ARBA00022989"/>
    </source>
</evidence>
<dbReference type="GO" id="GO:0016020">
    <property type="term" value="C:membrane"/>
    <property type="evidence" value="ECO:0007669"/>
    <property type="project" value="UniProtKB-SubCell"/>
</dbReference>
<dbReference type="Pfam" id="PF00005">
    <property type="entry name" value="ABC_tran"/>
    <property type="match status" value="2"/>
</dbReference>
<feature type="domain" description="ABC transporter" evidence="11">
    <location>
        <begin position="1004"/>
        <end position="1237"/>
    </location>
</feature>
<keyword evidence="6" id="KW-0547">Nucleotide-binding</keyword>
<dbReference type="FunFam" id="3.40.50.300:FF:000298">
    <property type="entry name" value="ATP-binding cassette sub-family A member 12"/>
    <property type="match status" value="1"/>
</dbReference>
<keyword evidence="7" id="KW-0067">ATP-binding</keyword>
<dbReference type="PROSITE" id="PS00211">
    <property type="entry name" value="ABC_TRANSPORTER_1"/>
    <property type="match status" value="2"/>
</dbReference>
<feature type="domain" description="ABC transporter" evidence="11">
    <location>
        <begin position="330"/>
        <end position="560"/>
    </location>
</feature>
<proteinExistence type="inferred from homology"/>
<comment type="caution">
    <text evidence="12">The sequence shown here is derived from an EMBL/GenBank/DDBJ whole genome shotgun (WGS) entry which is preliminary data.</text>
</comment>
<dbReference type="GO" id="GO:0005319">
    <property type="term" value="F:lipid transporter activity"/>
    <property type="evidence" value="ECO:0007669"/>
    <property type="project" value="TreeGrafter"/>
</dbReference>
<organism evidence="12 13">
    <name type="scientific">Paramecium primaurelia</name>
    <dbReference type="NCBI Taxonomy" id="5886"/>
    <lineage>
        <taxon>Eukaryota</taxon>
        <taxon>Sar</taxon>
        <taxon>Alveolata</taxon>
        <taxon>Ciliophora</taxon>
        <taxon>Intramacronucleata</taxon>
        <taxon>Oligohymenophorea</taxon>
        <taxon>Peniculida</taxon>
        <taxon>Parameciidae</taxon>
        <taxon>Paramecium</taxon>
    </lineage>
</organism>
<evidence type="ECO:0000256" key="3">
    <source>
        <dbReference type="ARBA" id="ARBA00022448"/>
    </source>
</evidence>
<name>A0A8S1KM25_PARPR</name>
<keyword evidence="5" id="KW-0677">Repeat</keyword>
<evidence type="ECO:0000256" key="10">
    <source>
        <dbReference type="SAM" id="Phobius"/>
    </source>
</evidence>
<protein>
    <recommendedName>
        <fullName evidence="11">ABC transporter domain-containing protein</fullName>
    </recommendedName>
</protein>
<keyword evidence="3" id="KW-0813">Transport</keyword>
<dbReference type="Pfam" id="PF12698">
    <property type="entry name" value="ABC2_membrane_3"/>
    <property type="match status" value="2"/>
</dbReference>
<accession>A0A8S1KM25</accession>
<feature type="transmembrane region" description="Helical" evidence="10">
    <location>
        <begin position="713"/>
        <end position="735"/>
    </location>
</feature>
<evidence type="ECO:0000256" key="2">
    <source>
        <dbReference type="ARBA" id="ARBA00008869"/>
    </source>
</evidence>
<feature type="transmembrane region" description="Helical" evidence="10">
    <location>
        <begin position="97"/>
        <end position="124"/>
    </location>
</feature>
<evidence type="ECO:0000256" key="7">
    <source>
        <dbReference type="ARBA" id="ARBA00022840"/>
    </source>
</evidence>
<evidence type="ECO:0000256" key="9">
    <source>
        <dbReference type="ARBA" id="ARBA00023136"/>
    </source>
</evidence>
<dbReference type="GO" id="GO:0140359">
    <property type="term" value="F:ABC-type transporter activity"/>
    <property type="evidence" value="ECO:0007669"/>
    <property type="project" value="InterPro"/>
</dbReference>
<reference evidence="12" key="1">
    <citation type="submission" date="2021-01" db="EMBL/GenBank/DDBJ databases">
        <authorList>
            <consortium name="Genoscope - CEA"/>
            <person name="William W."/>
        </authorList>
    </citation>
    <scope>NUCLEOTIDE SEQUENCE</scope>
</reference>
<feature type="transmembrane region" description="Helical" evidence="10">
    <location>
        <begin position="241"/>
        <end position="261"/>
    </location>
</feature>
<feature type="transmembrane region" description="Helical" evidence="10">
    <location>
        <begin position="862"/>
        <end position="886"/>
    </location>
</feature>
<dbReference type="InterPro" id="IPR003593">
    <property type="entry name" value="AAA+_ATPase"/>
</dbReference>
<feature type="transmembrane region" description="Helical" evidence="10">
    <location>
        <begin position="144"/>
        <end position="166"/>
    </location>
</feature>
<keyword evidence="9 10" id="KW-0472">Membrane</keyword>
<evidence type="ECO:0000313" key="13">
    <source>
        <dbReference type="Proteomes" id="UP000688137"/>
    </source>
</evidence>
<feature type="transmembrane region" description="Helical" evidence="10">
    <location>
        <begin position="791"/>
        <end position="815"/>
    </location>
</feature>
<evidence type="ECO:0000256" key="6">
    <source>
        <dbReference type="ARBA" id="ARBA00022741"/>
    </source>
</evidence>
<dbReference type="Proteomes" id="UP000688137">
    <property type="component" value="Unassembled WGS sequence"/>
</dbReference>
<dbReference type="FunFam" id="3.40.50.300:FF:000335">
    <property type="entry name" value="ATP binding cassette subfamily A member 5"/>
    <property type="match status" value="1"/>
</dbReference>
<feature type="transmembrane region" description="Helical" evidence="10">
    <location>
        <begin position="827"/>
        <end position="850"/>
    </location>
</feature>
<dbReference type="GO" id="GO:0016887">
    <property type="term" value="F:ATP hydrolysis activity"/>
    <property type="evidence" value="ECO:0007669"/>
    <property type="project" value="InterPro"/>
</dbReference>
<feature type="transmembrane region" description="Helical" evidence="10">
    <location>
        <begin position="178"/>
        <end position="195"/>
    </location>
</feature>
<dbReference type="InterPro" id="IPR017871">
    <property type="entry name" value="ABC_transporter-like_CS"/>
</dbReference>
<dbReference type="OMA" id="ITSQIVF"/>
<gene>
    <name evidence="12" type="ORF">PPRIM_AZ9-3.1.T0210273</name>
</gene>